<evidence type="ECO:0000259" key="7">
    <source>
        <dbReference type="Pfam" id="PF14322"/>
    </source>
</evidence>
<dbReference type="InterPro" id="IPR033985">
    <property type="entry name" value="SusD-like_N"/>
</dbReference>
<dbReference type="CDD" id="cd08977">
    <property type="entry name" value="SusD"/>
    <property type="match status" value="1"/>
</dbReference>
<comment type="similarity">
    <text evidence="2">Belongs to the SusD family.</text>
</comment>
<protein>
    <submittedName>
        <fullName evidence="8">RagB/SusD family nutrient uptake outer membrane protein</fullName>
    </submittedName>
</protein>
<dbReference type="InterPro" id="IPR012944">
    <property type="entry name" value="SusD_RagB_dom"/>
</dbReference>
<gene>
    <name evidence="8" type="ORF">D8S85_19020</name>
</gene>
<keyword evidence="5" id="KW-0998">Cell outer membrane</keyword>
<keyword evidence="4" id="KW-0472">Membrane</keyword>
<dbReference type="KEGG" id="buy:D8S85_19020"/>
<dbReference type="Pfam" id="PF07980">
    <property type="entry name" value="SusD_RagB"/>
    <property type="match status" value="1"/>
</dbReference>
<keyword evidence="3" id="KW-0732">Signal</keyword>
<comment type="subcellular location">
    <subcellularLocation>
        <location evidence="1">Cell outer membrane</location>
    </subcellularLocation>
</comment>
<evidence type="ECO:0000259" key="6">
    <source>
        <dbReference type="Pfam" id="PF07980"/>
    </source>
</evidence>
<dbReference type="InterPro" id="IPR011990">
    <property type="entry name" value="TPR-like_helical_dom_sf"/>
</dbReference>
<dbReference type="Proteomes" id="UP000270673">
    <property type="component" value="Chromosome"/>
</dbReference>
<dbReference type="PROSITE" id="PS51257">
    <property type="entry name" value="PROKAR_LIPOPROTEIN"/>
    <property type="match status" value="1"/>
</dbReference>
<dbReference type="Gene3D" id="1.25.40.390">
    <property type="match status" value="1"/>
</dbReference>
<feature type="domain" description="SusD-like N-terminal" evidence="7">
    <location>
        <begin position="18"/>
        <end position="236"/>
    </location>
</feature>
<dbReference type="SUPFAM" id="SSF48452">
    <property type="entry name" value="TPR-like"/>
    <property type="match status" value="1"/>
</dbReference>
<evidence type="ECO:0000256" key="4">
    <source>
        <dbReference type="ARBA" id="ARBA00023136"/>
    </source>
</evidence>
<sequence>MKKLLTIFIAGLTISCSDFLEPKSESEYIPKEASSLNEMLLAEAYVAASAQRDILTTLSLLDDDIMCSDVDAEEDGSDATEYEKCQAFFTWQPDACVIAERLGVNMAIWDIYYGVILGANAALDYIDDVSGTEDEKNNVKAQALALRGYYYFQLVNFFGAPYNDNKKADGVPLKLTSALGSDELPRNSVEEVYTQVLADLKESERLYKTLPEDMQFKRNGRTSLPMVQLLLSRVYLYMENWSEAAKYAQAVIDNGNFSLADLNTFTSSQKEAYYNFTTQECPETIWVFGSVRSYWSDFDIMMKREESDRWDTYTYSFYFLNASSDLVSLYLDNDLRKTKSLVSEVYLDQSTYKGVATGAYLPFGKFAISKSRYDVPSVVMTSGQGYFAHAFRLSEAYLNLAEASVLREDEDGTITALKALNDLREKRFENYAPLSGLTGDALLAKVREERRMELCFEGFRWFDLRRYGMPSITHDWKVSNGNGGKDMTRYVLQEKDPFYTLPIPEYIMEMNRALTQNPLPAKRTGIQVTE</sequence>
<accession>A0A3S9VY07</accession>
<reference evidence="8 9" key="1">
    <citation type="submission" date="2018-10" db="EMBL/GenBank/DDBJ databases">
        <title>Butyricimonas faecalis sp. nov., isolated from human faeces and emended description of the genus Butyricimonas.</title>
        <authorList>
            <person name="Le Roy T."/>
            <person name="Van der Smissen P."/>
            <person name="Paquot A."/>
            <person name="Delzenne N."/>
            <person name="Muccioli G."/>
            <person name="Collet J.-F."/>
            <person name="Cani P.D."/>
        </authorList>
    </citation>
    <scope>NUCLEOTIDE SEQUENCE [LARGE SCALE GENOMIC DNA]</scope>
    <source>
        <strain evidence="8 9">H184</strain>
    </source>
</reference>
<dbReference type="EMBL" id="CP032819">
    <property type="protein sequence ID" value="AZS31426.1"/>
    <property type="molecule type" value="Genomic_DNA"/>
</dbReference>
<keyword evidence="9" id="KW-1185">Reference proteome</keyword>
<evidence type="ECO:0000256" key="3">
    <source>
        <dbReference type="ARBA" id="ARBA00022729"/>
    </source>
</evidence>
<evidence type="ECO:0000256" key="2">
    <source>
        <dbReference type="ARBA" id="ARBA00006275"/>
    </source>
</evidence>
<organism evidence="8 9">
    <name type="scientific">Butyricimonas faecalis</name>
    <dbReference type="NCBI Taxonomy" id="2093856"/>
    <lineage>
        <taxon>Bacteria</taxon>
        <taxon>Pseudomonadati</taxon>
        <taxon>Bacteroidota</taxon>
        <taxon>Bacteroidia</taxon>
        <taxon>Bacteroidales</taxon>
        <taxon>Odoribacteraceae</taxon>
        <taxon>Butyricimonas</taxon>
    </lineage>
</organism>
<dbReference type="AlphaFoldDB" id="A0A3S9VY07"/>
<evidence type="ECO:0000256" key="5">
    <source>
        <dbReference type="ARBA" id="ARBA00023237"/>
    </source>
</evidence>
<proteinExistence type="inferred from homology"/>
<feature type="domain" description="RagB/SusD" evidence="6">
    <location>
        <begin position="374"/>
        <end position="518"/>
    </location>
</feature>
<dbReference type="RefSeq" id="WP_127075507.1">
    <property type="nucleotide sequence ID" value="NZ_CP032819.1"/>
</dbReference>
<evidence type="ECO:0000256" key="1">
    <source>
        <dbReference type="ARBA" id="ARBA00004442"/>
    </source>
</evidence>
<dbReference type="Pfam" id="PF14322">
    <property type="entry name" value="SusD-like_3"/>
    <property type="match status" value="1"/>
</dbReference>
<dbReference type="OrthoDB" id="630434at2"/>
<evidence type="ECO:0000313" key="8">
    <source>
        <dbReference type="EMBL" id="AZS31426.1"/>
    </source>
</evidence>
<name>A0A3S9VY07_9BACT</name>
<evidence type="ECO:0000313" key="9">
    <source>
        <dbReference type="Proteomes" id="UP000270673"/>
    </source>
</evidence>
<dbReference type="GO" id="GO:0009279">
    <property type="term" value="C:cell outer membrane"/>
    <property type="evidence" value="ECO:0007669"/>
    <property type="project" value="UniProtKB-SubCell"/>
</dbReference>